<feature type="region of interest" description="Disordered" evidence="1">
    <location>
        <begin position="88"/>
        <end position="107"/>
    </location>
</feature>
<protein>
    <submittedName>
        <fullName evidence="3">RNA-directed DNA polymerase</fullName>
    </submittedName>
</protein>
<dbReference type="InterPro" id="IPR013103">
    <property type="entry name" value="RVT_2"/>
</dbReference>
<organism evidence="3 4">
    <name type="scientific">Tanacetum coccineum</name>
    <dbReference type="NCBI Taxonomy" id="301880"/>
    <lineage>
        <taxon>Eukaryota</taxon>
        <taxon>Viridiplantae</taxon>
        <taxon>Streptophyta</taxon>
        <taxon>Embryophyta</taxon>
        <taxon>Tracheophyta</taxon>
        <taxon>Spermatophyta</taxon>
        <taxon>Magnoliopsida</taxon>
        <taxon>eudicotyledons</taxon>
        <taxon>Gunneridae</taxon>
        <taxon>Pentapetalae</taxon>
        <taxon>asterids</taxon>
        <taxon>campanulids</taxon>
        <taxon>Asterales</taxon>
        <taxon>Asteraceae</taxon>
        <taxon>Asteroideae</taxon>
        <taxon>Anthemideae</taxon>
        <taxon>Anthemidinae</taxon>
        <taxon>Tanacetum</taxon>
    </lineage>
</organism>
<evidence type="ECO:0000259" key="2">
    <source>
        <dbReference type="PROSITE" id="PS50994"/>
    </source>
</evidence>
<comment type="caution">
    <text evidence="3">The sequence shown here is derived from an EMBL/GenBank/DDBJ whole genome shotgun (WGS) entry which is preliminary data.</text>
</comment>
<feature type="domain" description="Integrase catalytic" evidence="2">
    <location>
        <begin position="66"/>
        <end position="201"/>
    </location>
</feature>
<keyword evidence="3" id="KW-0808">Transferase</keyword>
<dbReference type="Pfam" id="PF07727">
    <property type="entry name" value="RVT_2"/>
    <property type="match status" value="1"/>
</dbReference>
<evidence type="ECO:0000313" key="3">
    <source>
        <dbReference type="EMBL" id="GJS65004.1"/>
    </source>
</evidence>
<keyword evidence="3" id="KW-0548">Nucleotidyltransferase</keyword>
<dbReference type="InterPro" id="IPR043502">
    <property type="entry name" value="DNA/RNA_pol_sf"/>
</dbReference>
<dbReference type="InterPro" id="IPR036397">
    <property type="entry name" value="RNaseH_sf"/>
</dbReference>
<evidence type="ECO:0000256" key="1">
    <source>
        <dbReference type="SAM" id="MobiDB-lite"/>
    </source>
</evidence>
<dbReference type="PANTHER" id="PTHR11439:SF467">
    <property type="entry name" value="INTEGRASE CATALYTIC DOMAIN-CONTAINING PROTEIN"/>
    <property type="match status" value="1"/>
</dbReference>
<keyword evidence="4" id="KW-1185">Reference proteome</keyword>
<gene>
    <name evidence="3" type="ORF">Tco_0679568</name>
</gene>
<dbReference type="SUPFAM" id="SSF53098">
    <property type="entry name" value="Ribonuclease H-like"/>
    <property type="match status" value="1"/>
</dbReference>
<dbReference type="Gene3D" id="3.30.420.10">
    <property type="entry name" value="Ribonuclease H-like superfamily/Ribonuclease H"/>
    <property type="match status" value="1"/>
</dbReference>
<sequence>MSASTLTSNTGYLSGIEPLTGTNFSTWRDQVKLTLGVMDLDHALCIDPPAALTTESTTDQKRAYEQWERSNRLQKPDVAHVATINSNKRKGSWKGKGLNGDNSTPNKILERNQRTVKVGNGVDLNVEAVGTLSLILEHDSKPNICHISRDRMTRLVKDEVLPNLDFSDFEKYHGIINQYTMPGTPQQNGAAERINRTLMDMPTNFDDYYTYLNEADFDLGKCNDPESFEDTITCNQSAHWREAMEDELNSMTKNNVWELAELRKGAKPVGCKWVYKTKLDPNGNVERYKAHLVAKGYTQKEGVDYKETLSPVSRKDSLRIVMALVAHFDLELHQMDVKTAFLNVDLHEDVYMAQPQGFKSKGQEHLVCKLKKSIYGLKQASRQWYLKFDKVMKKHNFIKNKVDQCVYLKMSGSNFIILVLYVDDILLASNNIDLLHESKRFLSRNFDMKDLGEASYVIGIEIHRDRANGILGLSQKAYIERTLNRFNMQHFSLTVALVIKGDVFGSYQCPKTEVEYEEMRRIPYASVVGSLTYAQVCTRPDIAYICGMLGRFQSNPGLLHWKAAKKTLRNAKTLVDQLWDIFSSYQAIKDYCDNNAAVSFSNSNSSNGAGLYLDTKYLFVHERVEEQRISIEHIRTHEILAHPLTKGLPPKEFQGHVAKMGFRQDLT</sequence>
<dbReference type="EMBL" id="BQNB010009544">
    <property type="protein sequence ID" value="GJS65004.1"/>
    <property type="molecule type" value="Genomic_DNA"/>
</dbReference>
<evidence type="ECO:0000313" key="4">
    <source>
        <dbReference type="Proteomes" id="UP001151760"/>
    </source>
</evidence>
<accession>A0ABQ4XI80</accession>
<keyword evidence="3" id="KW-0695">RNA-directed DNA polymerase</keyword>
<name>A0ABQ4XI80_9ASTR</name>
<dbReference type="InterPro" id="IPR001584">
    <property type="entry name" value="Integrase_cat-core"/>
</dbReference>
<dbReference type="Proteomes" id="UP001151760">
    <property type="component" value="Unassembled WGS sequence"/>
</dbReference>
<dbReference type="SUPFAM" id="SSF56672">
    <property type="entry name" value="DNA/RNA polymerases"/>
    <property type="match status" value="1"/>
</dbReference>
<proteinExistence type="predicted"/>
<reference evidence="3" key="1">
    <citation type="journal article" date="2022" name="Int. J. Mol. Sci.">
        <title>Draft Genome of Tanacetum Coccineum: Genomic Comparison of Closely Related Tanacetum-Family Plants.</title>
        <authorList>
            <person name="Yamashiro T."/>
            <person name="Shiraishi A."/>
            <person name="Nakayama K."/>
            <person name="Satake H."/>
        </authorList>
    </citation>
    <scope>NUCLEOTIDE SEQUENCE</scope>
</reference>
<dbReference type="PROSITE" id="PS50994">
    <property type="entry name" value="INTEGRASE"/>
    <property type="match status" value="1"/>
</dbReference>
<reference evidence="3" key="2">
    <citation type="submission" date="2022-01" db="EMBL/GenBank/DDBJ databases">
        <authorList>
            <person name="Yamashiro T."/>
            <person name="Shiraishi A."/>
            <person name="Satake H."/>
            <person name="Nakayama K."/>
        </authorList>
    </citation>
    <scope>NUCLEOTIDE SEQUENCE</scope>
</reference>
<dbReference type="GO" id="GO:0003964">
    <property type="term" value="F:RNA-directed DNA polymerase activity"/>
    <property type="evidence" value="ECO:0007669"/>
    <property type="project" value="UniProtKB-KW"/>
</dbReference>
<dbReference type="InterPro" id="IPR012337">
    <property type="entry name" value="RNaseH-like_sf"/>
</dbReference>
<dbReference type="PANTHER" id="PTHR11439">
    <property type="entry name" value="GAG-POL-RELATED RETROTRANSPOSON"/>
    <property type="match status" value="1"/>
</dbReference>